<keyword evidence="4" id="KW-0731">Sigma factor</keyword>
<evidence type="ECO:0000256" key="1">
    <source>
        <dbReference type="ARBA" id="ARBA00010641"/>
    </source>
</evidence>
<dbReference type="PANTHER" id="PTHR30173">
    <property type="entry name" value="SIGMA 19 FACTOR"/>
    <property type="match status" value="1"/>
</dbReference>
<dbReference type="Pfam" id="PF08281">
    <property type="entry name" value="Sigma70_r4_2"/>
    <property type="match status" value="1"/>
</dbReference>
<dbReference type="InterPro" id="IPR013249">
    <property type="entry name" value="RNA_pol_sigma70_r4_t2"/>
</dbReference>
<organism evidence="9 10">
    <name type="scientific">Paractinoplanes hotanensis</name>
    <dbReference type="NCBI Taxonomy" id="2906497"/>
    <lineage>
        <taxon>Bacteria</taxon>
        <taxon>Bacillati</taxon>
        <taxon>Actinomycetota</taxon>
        <taxon>Actinomycetes</taxon>
        <taxon>Micromonosporales</taxon>
        <taxon>Micromonosporaceae</taxon>
        <taxon>Paractinoplanes</taxon>
    </lineage>
</organism>
<keyword evidence="10" id="KW-1185">Reference proteome</keyword>
<evidence type="ECO:0000259" key="6">
    <source>
        <dbReference type="Pfam" id="PF04542"/>
    </source>
</evidence>
<evidence type="ECO:0000259" key="8">
    <source>
        <dbReference type="Pfam" id="PF12680"/>
    </source>
</evidence>
<evidence type="ECO:0000313" key="10">
    <source>
        <dbReference type="Proteomes" id="UP001523216"/>
    </source>
</evidence>
<dbReference type="Pfam" id="PF04542">
    <property type="entry name" value="Sigma70_r2"/>
    <property type="match status" value="1"/>
</dbReference>
<accession>A0ABT0Y580</accession>
<dbReference type="GO" id="GO:0003899">
    <property type="term" value="F:DNA-directed RNA polymerase activity"/>
    <property type="evidence" value="ECO:0007669"/>
    <property type="project" value="UniProtKB-EC"/>
</dbReference>
<dbReference type="Pfam" id="PF12680">
    <property type="entry name" value="SnoaL_2"/>
    <property type="match status" value="1"/>
</dbReference>
<gene>
    <name evidence="9" type="ORF">LXN57_26805</name>
</gene>
<dbReference type="InterPro" id="IPR014305">
    <property type="entry name" value="RNA_pol_sigma-G_actinobac"/>
</dbReference>
<feature type="domain" description="RNA polymerase sigma-70 region 2" evidence="6">
    <location>
        <begin position="33"/>
        <end position="100"/>
    </location>
</feature>
<protein>
    <submittedName>
        <fullName evidence="9">RNA polymerase subunit sigma-70</fullName>
        <ecNumber evidence="9">2.7.7.6</ecNumber>
    </submittedName>
</protein>
<sequence>MTTSHRLGRAADPDIEPALAAARAGDGEAFRALVAPHLRALHVHRYRMLGSYTDAEEAVQEATVRAWRGLGGYQGTGPLRHWLYRITTTTCLKMIDRRARDPLASSTEAAWLQPYPDTLLDELPADDADPATIAERRESVALAFIAALQLLPATQRAVLILREVLGWPARDVAGLLDTTVAGVNSALQRARASLAGASATDTGRQHLDAREQQVLDGFLRAWHACDIPALAALLRDDVTLTMPPEAIRIDGRDAVAGFLATVPAAGRLDLVRLVVTRANGHPALAAYLPDQHTGDCRGYGIMVLTITDDQVATITGFPGPDLFPIFDLPTTGT</sequence>
<evidence type="ECO:0000256" key="5">
    <source>
        <dbReference type="ARBA" id="ARBA00023163"/>
    </source>
</evidence>
<dbReference type="InterPro" id="IPR036388">
    <property type="entry name" value="WH-like_DNA-bd_sf"/>
</dbReference>
<evidence type="ECO:0000256" key="3">
    <source>
        <dbReference type="ARBA" id="ARBA00023015"/>
    </source>
</evidence>
<comment type="caution">
    <text evidence="9">The sequence shown here is derived from an EMBL/GenBank/DDBJ whole genome shotgun (WGS) entry which is preliminary data.</text>
</comment>
<dbReference type="Gene3D" id="1.10.10.10">
    <property type="entry name" value="Winged helix-like DNA-binding domain superfamily/Winged helix DNA-binding domain"/>
    <property type="match status" value="1"/>
</dbReference>
<comment type="subunit">
    <text evidence="2">Interacts transiently with the RNA polymerase catalytic core formed by RpoA, RpoB, RpoC and RpoZ (2 alpha, 1 beta, 1 beta' and 1 omega subunit) to form the RNA polymerase holoenzyme that can initiate transcription.</text>
</comment>
<proteinExistence type="inferred from homology"/>
<dbReference type="InterPro" id="IPR052704">
    <property type="entry name" value="ECF_Sigma-70_Domain"/>
</dbReference>
<dbReference type="Gene3D" id="1.10.1740.10">
    <property type="match status" value="1"/>
</dbReference>
<dbReference type="NCBIfam" id="TIGR02960">
    <property type="entry name" value="SigX5"/>
    <property type="match status" value="1"/>
</dbReference>
<evidence type="ECO:0000256" key="4">
    <source>
        <dbReference type="ARBA" id="ARBA00023082"/>
    </source>
</evidence>
<dbReference type="InterPro" id="IPR013324">
    <property type="entry name" value="RNA_pol_sigma_r3/r4-like"/>
</dbReference>
<feature type="domain" description="SnoaL-like" evidence="8">
    <location>
        <begin position="217"/>
        <end position="289"/>
    </location>
</feature>
<dbReference type="EC" id="2.7.7.6" evidence="9"/>
<dbReference type="SUPFAM" id="SSF54427">
    <property type="entry name" value="NTF2-like"/>
    <property type="match status" value="1"/>
</dbReference>
<keyword evidence="9" id="KW-0548">Nucleotidyltransferase</keyword>
<comment type="similarity">
    <text evidence="1">Belongs to the sigma-70 factor family. ECF subfamily.</text>
</comment>
<dbReference type="Gene3D" id="3.10.450.50">
    <property type="match status" value="1"/>
</dbReference>
<keyword evidence="3" id="KW-0805">Transcription regulation</keyword>
<dbReference type="InterPro" id="IPR032710">
    <property type="entry name" value="NTF2-like_dom_sf"/>
</dbReference>
<evidence type="ECO:0000259" key="7">
    <source>
        <dbReference type="Pfam" id="PF08281"/>
    </source>
</evidence>
<dbReference type="EMBL" id="JAMQOL010000038">
    <property type="protein sequence ID" value="MCM4081189.1"/>
    <property type="molecule type" value="Genomic_DNA"/>
</dbReference>
<dbReference type="InterPro" id="IPR013325">
    <property type="entry name" value="RNA_pol_sigma_r2"/>
</dbReference>
<reference evidence="9 10" key="1">
    <citation type="submission" date="2022-06" db="EMBL/GenBank/DDBJ databases">
        <title>Actinoplanes abujensis sp. nov., isolated from Nigerian arid soil.</title>
        <authorList>
            <person name="Ding P."/>
        </authorList>
    </citation>
    <scope>NUCLEOTIDE SEQUENCE [LARGE SCALE GENOMIC DNA]</scope>
    <source>
        <strain evidence="10">TRM88002</strain>
    </source>
</reference>
<dbReference type="NCBIfam" id="TIGR02937">
    <property type="entry name" value="sigma70-ECF"/>
    <property type="match status" value="1"/>
</dbReference>
<dbReference type="InterPro" id="IPR037401">
    <property type="entry name" value="SnoaL-like"/>
</dbReference>
<dbReference type="SUPFAM" id="SSF88659">
    <property type="entry name" value="Sigma3 and sigma4 domains of RNA polymerase sigma factors"/>
    <property type="match status" value="1"/>
</dbReference>
<dbReference type="SUPFAM" id="SSF88946">
    <property type="entry name" value="Sigma2 domain of RNA polymerase sigma factors"/>
    <property type="match status" value="1"/>
</dbReference>
<feature type="domain" description="RNA polymerase sigma factor 70 region 4 type 2" evidence="7">
    <location>
        <begin position="143"/>
        <end position="194"/>
    </location>
</feature>
<keyword evidence="5" id="KW-0804">Transcription</keyword>
<dbReference type="InterPro" id="IPR007627">
    <property type="entry name" value="RNA_pol_sigma70_r2"/>
</dbReference>
<dbReference type="CDD" id="cd06171">
    <property type="entry name" value="Sigma70_r4"/>
    <property type="match status" value="1"/>
</dbReference>
<dbReference type="PANTHER" id="PTHR30173:SF36">
    <property type="entry name" value="ECF RNA POLYMERASE SIGMA FACTOR SIGJ"/>
    <property type="match status" value="1"/>
</dbReference>
<dbReference type="NCBIfam" id="NF006089">
    <property type="entry name" value="PRK08241.1"/>
    <property type="match status" value="1"/>
</dbReference>
<dbReference type="Proteomes" id="UP001523216">
    <property type="component" value="Unassembled WGS sequence"/>
</dbReference>
<dbReference type="InterPro" id="IPR014284">
    <property type="entry name" value="RNA_pol_sigma-70_dom"/>
</dbReference>
<name>A0ABT0Y580_9ACTN</name>
<evidence type="ECO:0000313" key="9">
    <source>
        <dbReference type="EMBL" id="MCM4081189.1"/>
    </source>
</evidence>
<keyword evidence="9" id="KW-0808">Transferase</keyword>
<evidence type="ECO:0000256" key="2">
    <source>
        <dbReference type="ARBA" id="ARBA00011344"/>
    </source>
</evidence>
<dbReference type="RefSeq" id="WP_251800986.1">
    <property type="nucleotide sequence ID" value="NZ_JAMQOL010000038.1"/>
</dbReference>